<dbReference type="PANTHER" id="PTHR43775:SF37">
    <property type="entry name" value="SI:DKEY-61P9.11"/>
    <property type="match status" value="1"/>
</dbReference>
<dbReference type="RefSeq" id="WP_123169344.1">
    <property type="nucleotide sequence ID" value="NZ_QKOD01000009.1"/>
</dbReference>
<reference evidence="4 5" key="1">
    <citation type="journal article" date="2018" name="Mol. Plant Microbe Interact.">
        <title>Taxonomically Different Co-Microsymbionts of a Relict Legume, Oxytropis popoviana, Have Complementary Sets of Symbiotic Genes and Together Increase the Efficiency of Plant Nodulation.</title>
        <authorList>
            <person name="Safronova V."/>
            <person name="Belimov A."/>
            <person name="Sazanova A."/>
            <person name="Chirak E."/>
            <person name="Verkhozina A."/>
            <person name="Kuznetsova I."/>
            <person name="Andronov E."/>
            <person name="Puhalsky J."/>
            <person name="Tikhonovich I."/>
        </authorList>
    </citation>
    <scope>NUCLEOTIDE SEQUENCE [LARGE SCALE GENOMIC DNA]</scope>
    <source>
        <strain evidence="4 5">Opo-235</strain>
    </source>
</reference>
<dbReference type="InterPro" id="IPR057326">
    <property type="entry name" value="KR_dom"/>
</dbReference>
<evidence type="ECO:0000313" key="5">
    <source>
        <dbReference type="Proteomes" id="UP000275436"/>
    </source>
</evidence>
<feature type="domain" description="Ketoreductase" evidence="3">
    <location>
        <begin position="43"/>
        <end position="161"/>
    </location>
</feature>
<evidence type="ECO:0000256" key="2">
    <source>
        <dbReference type="ARBA" id="ARBA00022553"/>
    </source>
</evidence>
<gene>
    <name evidence="4" type="ORF">DNR46_26255</name>
</gene>
<dbReference type="SUPFAM" id="SSF51735">
    <property type="entry name" value="NAD(P)-binding Rossmann-fold domains"/>
    <property type="match status" value="1"/>
</dbReference>
<protein>
    <recommendedName>
        <fullName evidence="3">Ketoreductase domain-containing protein</fullName>
    </recommendedName>
</protein>
<organism evidence="4 5">
    <name type="scientific">Mesorhizobium japonicum</name>
    <dbReference type="NCBI Taxonomy" id="2066070"/>
    <lineage>
        <taxon>Bacteria</taxon>
        <taxon>Pseudomonadati</taxon>
        <taxon>Pseudomonadota</taxon>
        <taxon>Alphaproteobacteria</taxon>
        <taxon>Hyphomicrobiales</taxon>
        <taxon>Phyllobacteriaceae</taxon>
        <taxon>Mesorhizobium</taxon>
    </lineage>
</organism>
<dbReference type="SMART" id="SM00822">
    <property type="entry name" value="PKS_KR"/>
    <property type="match status" value="1"/>
</dbReference>
<sequence length="161" mass="17345">MRGAIASFLSNNIQDARLKQRAITQLQEIPSALQFPHRLDVTASYLVTGGLGSIGPRMVQALSENGAKHIHVLSRSVPTAERLAAIKDVEATGCTVCVHTVDVSNREALAFCLGQIQAERPIRGIIHAAGSVADGIISSIDRDDIARELNWPDRKRSAALE</sequence>
<name>A0A3M9X466_9HYPH</name>
<dbReference type="PANTHER" id="PTHR43775">
    <property type="entry name" value="FATTY ACID SYNTHASE"/>
    <property type="match status" value="1"/>
</dbReference>
<keyword evidence="2" id="KW-0597">Phosphoprotein</keyword>
<keyword evidence="1" id="KW-0596">Phosphopantetheine</keyword>
<dbReference type="InterPro" id="IPR036291">
    <property type="entry name" value="NAD(P)-bd_dom_sf"/>
</dbReference>
<comment type="caution">
    <text evidence="4">The sequence shown here is derived from an EMBL/GenBank/DDBJ whole genome shotgun (WGS) entry which is preliminary data.</text>
</comment>
<evidence type="ECO:0000259" key="3">
    <source>
        <dbReference type="SMART" id="SM00822"/>
    </source>
</evidence>
<evidence type="ECO:0000313" key="4">
    <source>
        <dbReference type="EMBL" id="RNJ42651.1"/>
    </source>
</evidence>
<dbReference type="GO" id="GO:0006633">
    <property type="term" value="P:fatty acid biosynthetic process"/>
    <property type="evidence" value="ECO:0007669"/>
    <property type="project" value="TreeGrafter"/>
</dbReference>
<dbReference type="GO" id="GO:0004312">
    <property type="term" value="F:fatty acid synthase activity"/>
    <property type="evidence" value="ECO:0007669"/>
    <property type="project" value="TreeGrafter"/>
</dbReference>
<dbReference type="EMBL" id="QKOD01000009">
    <property type="protein sequence ID" value="RNJ42651.1"/>
    <property type="molecule type" value="Genomic_DNA"/>
</dbReference>
<accession>A0A3M9X466</accession>
<dbReference type="InterPro" id="IPR050091">
    <property type="entry name" value="PKS_NRPS_Biosynth_Enz"/>
</dbReference>
<dbReference type="InterPro" id="IPR013968">
    <property type="entry name" value="PKS_KR"/>
</dbReference>
<dbReference type="Gene3D" id="3.40.50.720">
    <property type="entry name" value="NAD(P)-binding Rossmann-like Domain"/>
    <property type="match status" value="1"/>
</dbReference>
<dbReference type="AlphaFoldDB" id="A0A3M9X466"/>
<proteinExistence type="predicted"/>
<dbReference type="Proteomes" id="UP000275436">
    <property type="component" value="Unassembled WGS sequence"/>
</dbReference>
<evidence type="ECO:0000256" key="1">
    <source>
        <dbReference type="ARBA" id="ARBA00022450"/>
    </source>
</evidence>
<dbReference type="Pfam" id="PF08659">
    <property type="entry name" value="KR"/>
    <property type="match status" value="1"/>
</dbReference>